<organism evidence="1 2">
    <name type="scientific">Mycena maculata</name>
    <dbReference type="NCBI Taxonomy" id="230809"/>
    <lineage>
        <taxon>Eukaryota</taxon>
        <taxon>Fungi</taxon>
        <taxon>Dikarya</taxon>
        <taxon>Basidiomycota</taxon>
        <taxon>Agaricomycotina</taxon>
        <taxon>Agaricomycetes</taxon>
        <taxon>Agaricomycetidae</taxon>
        <taxon>Agaricales</taxon>
        <taxon>Marasmiineae</taxon>
        <taxon>Mycenaceae</taxon>
        <taxon>Mycena</taxon>
    </lineage>
</organism>
<feature type="non-terminal residue" evidence="1">
    <location>
        <position position="1"/>
    </location>
</feature>
<evidence type="ECO:0000313" key="1">
    <source>
        <dbReference type="EMBL" id="KAJ7750378.1"/>
    </source>
</evidence>
<protein>
    <submittedName>
        <fullName evidence="1">Uncharacterized protein</fullName>
    </submittedName>
</protein>
<accession>A0AAD7N9J0</accession>
<dbReference type="AlphaFoldDB" id="A0AAD7N9J0"/>
<dbReference type="Proteomes" id="UP001215280">
    <property type="component" value="Unassembled WGS sequence"/>
</dbReference>
<sequence>VTCLHEGYVPLFYPPVAPPSLHLRPPWWPLKRPPKASIIATVTALPSNHASKALVPAGTMYGLPDHAPTALPCLAGLVGEIRCALGQQLFRLPRDGWDLANITCALESPSYLTIGIAENVQPNLRDLSSNPYYDQNAGGAGKDFTTQLTCSLFSGVVIAADDPNCGNQQQQPLPVGITQIINGYGFCTTRSPP</sequence>
<evidence type="ECO:0000313" key="2">
    <source>
        <dbReference type="Proteomes" id="UP001215280"/>
    </source>
</evidence>
<comment type="caution">
    <text evidence="1">The sequence shown here is derived from an EMBL/GenBank/DDBJ whole genome shotgun (WGS) entry which is preliminary data.</text>
</comment>
<keyword evidence="2" id="KW-1185">Reference proteome</keyword>
<proteinExistence type="predicted"/>
<gene>
    <name evidence="1" type="ORF">DFH07DRAFT_1034163</name>
</gene>
<dbReference type="EMBL" id="JARJLG010000082">
    <property type="protein sequence ID" value="KAJ7750378.1"/>
    <property type="molecule type" value="Genomic_DNA"/>
</dbReference>
<reference evidence="1" key="1">
    <citation type="submission" date="2023-03" db="EMBL/GenBank/DDBJ databases">
        <title>Massive genome expansion in bonnet fungi (Mycena s.s.) driven by repeated elements and novel gene families across ecological guilds.</title>
        <authorList>
            <consortium name="Lawrence Berkeley National Laboratory"/>
            <person name="Harder C.B."/>
            <person name="Miyauchi S."/>
            <person name="Viragh M."/>
            <person name="Kuo A."/>
            <person name="Thoen E."/>
            <person name="Andreopoulos B."/>
            <person name="Lu D."/>
            <person name="Skrede I."/>
            <person name="Drula E."/>
            <person name="Henrissat B."/>
            <person name="Morin E."/>
            <person name="Kohler A."/>
            <person name="Barry K."/>
            <person name="LaButti K."/>
            <person name="Morin E."/>
            <person name="Salamov A."/>
            <person name="Lipzen A."/>
            <person name="Mereny Z."/>
            <person name="Hegedus B."/>
            <person name="Baldrian P."/>
            <person name="Stursova M."/>
            <person name="Weitz H."/>
            <person name="Taylor A."/>
            <person name="Grigoriev I.V."/>
            <person name="Nagy L.G."/>
            <person name="Martin F."/>
            <person name="Kauserud H."/>
        </authorList>
    </citation>
    <scope>NUCLEOTIDE SEQUENCE</scope>
    <source>
        <strain evidence="1">CBHHK188m</strain>
    </source>
</reference>
<name>A0AAD7N9J0_9AGAR</name>